<keyword evidence="2" id="KW-1185">Reference proteome</keyword>
<dbReference type="EMBL" id="LXQA010185558">
    <property type="protein sequence ID" value="MCI31225.1"/>
    <property type="molecule type" value="Genomic_DNA"/>
</dbReference>
<name>A0A392R6S1_9FABA</name>
<evidence type="ECO:0000313" key="1">
    <source>
        <dbReference type="EMBL" id="MCI31225.1"/>
    </source>
</evidence>
<sequence>MWRNREIHDDNFHRPIDPMQQVLKITNDYYVSKSANNCVVERTRMLQNVGWKPPEEGRVKLNTDCACKDGRNAGCVCILRGSDG</sequence>
<comment type="caution">
    <text evidence="1">The sequence shown here is derived from an EMBL/GenBank/DDBJ whole genome shotgun (WGS) entry which is preliminary data.</text>
</comment>
<organism evidence="1 2">
    <name type="scientific">Trifolium medium</name>
    <dbReference type="NCBI Taxonomy" id="97028"/>
    <lineage>
        <taxon>Eukaryota</taxon>
        <taxon>Viridiplantae</taxon>
        <taxon>Streptophyta</taxon>
        <taxon>Embryophyta</taxon>
        <taxon>Tracheophyta</taxon>
        <taxon>Spermatophyta</taxon>
        <taxon>Magnoliopsida</taxon>
        <taxon>eudicotyledons</taxon>
        <taxon>Gunneridae</taxon>
        <taxon>Pentapetalae</taxon>
        <taxon>rosids</taxon>
        <taxon>fabids</taxon>
        <taxon>Fabales</taxon>
        <taxon>Fabaceae</taxon>
        <taxon>Papilionoideae</taxon>
        <taxon>50 kb inversion clade</taxon>
        <taxon>NPAAA clade</taxon>
        <taxon>Hologalegina</taxon>
        <taxon>IRL clade</taxon>
        <taxon>Trifolieae</taxon>
        <taxon>Trifolium</taxon>
    </lineage>
</organism>
<accession>A0A392R6S1</accession>
<protein>
    <submittedName>
        <fullName evidence="1">Uncharacterized protein</fullName>
    </submittedName>
</protein>
<reference evidence="1 2" key="1">
    <citation type="journal article" date="2018" name="Front. Plant Sci.">
        <title>Red Clover (Trifolium pratense) and Zigzag Clover (T. medium) - A Picture of Genomic Similarities and Differences.</title>
        <authorList>
            <person name="Dluhosova J."/>
            <person name="Istvanek J."/>
            <person name="Nedelnik J."/>
            <person name="Repkova J."/>
        </authorList>
    </citation>
    <scope>NUCLEOTIDE SEQUENCE [LARGE SCALE GENOMIC DNA]</scope>
    <source>
        <strain evidence="2">cv. 10/8</strain>
        <tissue evidence="1">Leaf</tissue>
    </source>
</reference>
<evidence type="ECO:0000313" key="2">
    <source>
        <dbReference type="Proteomes" id="UP000265520"/>
    </source>
</evidence>
<dbReference type="AlphaFoldDB" id="A0A392R6S1"/>
<dbReference type="Proteomes" id="UP000265520">
    <property type="component" value="Unassembled WGS sequence"/>
</dbReference>
<proteinExistence type="predicted"/>